<keyword evidence="14" id="KW-0472">Membrane</keyword>
<evidence type="ECO:0000256" key="9">
    <source>
        <dbReference type="ARBA" id="ARBA00022840"/>
    </source>
</evidence>
<dbReference type="InterPro" id="IPR023828">
    <property type="entry name" value="Peptidase_S8_Ser-AS"/>
</dbReference>
<dbReference type="EMBL" id="LKEB01000006">
    <property type="protein sequence ID" value="ROW16122.1"/>
    <property type="molecule type" value="Genomic_DNA"/>
</dbReference>
<dbReference type="InterPro" id="IPR000209">
    <property type="entry name" value="Peptidase_S8/S53_dom"/>
</dbReference>
<dbReference type="Gene3D" id="3.20.20.80">
    <property type="entry name" value="Glycosidases"/>
    <property type="match status" value="1"/>
</dbReference>
<keyword evidence="14" id="KW-1133">Transmembrane helix</keyword>
<dbReference type="Proteomes" id="UP000285146">
    <property type="component" value="Unassembled WGS sequence"/>
</dbReference>
<dbReference type="Pfam" id="PF00082">
    <property type="entry name" value="Peptidase_S8"/>
    <property type="match status" value="1"/>
</dbReference>
<dbReference type="GO" id="GO:0004674">
    <property type="term" value="F:protein serine/threonine kinase activity"/>
    <property type="evidence" value="ECO:0007669"/>
    <property type="project" value="UniProtKB-KW"/>
</dbReference>
<feature type="region of interest" description="Disordered" evidence="13">
    <location>
        <begin position="778"/>
        <end position="826"/>
    </location>
</feature>
<keyword evidence="2" id="KW-0723">Serine/threonine-protein kinase</keyword>
<evidence type="ECO:0000256" key="13">
    <source>
        <dbReference type="SAM" id="MobiDB-lite"/>
    </source>
</evidence>
<dbReference type="FunFam" id="1.10.510.10:FF:000699">
    <property type="entry name" value="Probable serine/threonine-protein kinase iksA"/>
    <property type="match status" value="1"/>
</dbReference>
<dbReference type="GO" id="GO:0005524">
    <property type="term" value="F:ATP binding"/>
    <property type="evidence" value="ECO:0007669"/>
    <property type="project" value="UniProtKB-KW"/>
</dbReference>
<feature type="compositionally biased region" description="Polar residues" evidence="13">
    <location>
        <begin position="782"/>
        <end position="795"/>
    </location>
</feature>
<keyword evidence="4" id="KW-0808">Transferase</keyword>
<dbReference type="PANTHER" id="PTHR11042">
    <property type="entry name" value="EUKARYOTIC TRANSLATION INITIATION FACTOR 2-ALPHA KINASE EIF2-ALPHA KINASE -RELATED"/>
    <property type="match status" value="1"/>
</dbReference>
<feature type="compositionally biased region" description="Low complexity" evidence="13">
    <location>
        <begin position="1511"/>
        <end position="1540"/>
    </location>
</feature>
<evidence type="ECO:0000313" key="16">
    <source>
        <dbReference type="EMBL" id="ROW16122.1"/>
    </source>
</evidence>
<dbReference type="InterPro" id="IPR011009">
    <property type="entry name" value="Kinase-like_dom_sf"/>
</dbReference>
<feature type="transmembrane region" description="Helical" evidence="14">
    <location>
        <begin position="2229"/>
        <end position="2247"/>
    </location>
</feature>
<dbReference type="CDD" id="cd14014">
    <property type="entry name" value="STKc_PknB_like"/>
    <property type="match status" value="1"/>
</dbReference>
<organism evidence="16 17">
    <name type="scientific">Cytospora leucostoma</name>
    <dbReference type="NCBI Taxonomy" id="1230097"/>
    <lineage>
        <taxon>Eukaryota</taxon>
        <taxon>Fungi</taxon>
        <taxon>Dikarya</taxon>
        <taxon>Ascomycota</taxon>
        <taxon>Pezizomycotina</taxon>
        <taxon>Sordariomycetes</taxon>
        <taxon>Sordariomycetidae</taxon>
        <taxon>Diaporthales</taxon>
        <taxon>Cytosporaceae</taxon>
        <taxon>Cytospora</taxon>
    </lineage>
</organism>
<dbReference type="GO" id="GO:0004252">
    <property type="term" value="F:serine-type endopeptidase activity"/>
    <property type="evidence" value="ECO:0007669"/>
    <property type="project" value="InterPro"/>
</dbReference>
<comment type="catalytic activity">
    <reaction evidence="11">
        <text>L-threonyl-[protein] + ATP = O-phospho-L-threonyl-[protein] + ADP + H(+)</text>
        <dbReference type="Rhea" id="RHEA:46608"/>
        <dbReference type="Rhea" id="RHEA-COMP:11060"/>
        <dbReference type="Rhea" id="RHEA-COMP:11605"/>
        <dbReference type="ChEBI" id="CHEBI:15378"/>
        <dbReference type="ChEBI" id="CHEBI:30013"/>
        <dbReference type="ChEBI" id="CHEBI:30616"/>
        <dbReference type="ChEBI" id="CHEBI:61977"/>
        <dbReference type="ChEBI" id="CHEBI:456216"/>
        <dbReference type="EC" id="2.7.11.1"/>
    </reaction>
</comment>
<dbReference type="InParanoid" id="A0A423XJ04"/>
<feature type="compositionally biased region" description="Low complexity" evidence="13">
    <location>
        <begin position="796"/>
        <end position="810"/>
    </location>
</feature>
<keyword evidence="3" id="KW-0645">Protease</keyword>
<evidence type="ECO:0000256" key="6">
    <source>
        <dbReference type="ARBA" id="ARBA00022777"/>
    </source>
</evidence>
<dbReference type="PROSITE" id="PS50011">
    <property type="entry name" value="PROTEIN_KINASE_DOM"/>
    <property type="match status" value="1"/>
</dbReference>
<evidence type="ECO:0000256" key="5">
    <source>
        <dbReference type="ARBA" id="ARBA00022741"/>
    </source>
</evidence>
<dbReference type="EC" id="2.7.11.1" evidence="1"/>
<keyword evidence="9" id="KW-0067">ATP-binding</keyword>
<comment type="similarity">
    <text evidence="10">Belongs to the protein kinase superfamily. Ser/Thr protein kinase family. GCN2 subfamily.</text>
</comment>
<dbReference type="InterPro" id="IPR000719">
    <property type="entry name" value="Prot_kinase_dom"/>
</dbReference>
<accession>A0A423XJ04</accession>
<evidence type="ECO:0000259" key="15">
    <source>
        <dbReference type="PROSITE" id="PS50011"/>
    </source>
</evidence>
<dbReference type="GO" id="GO:0005737">
    <property type="term" value="C:cytoplasm"/>
    <property type="evidence" value="ECO:0007669"/>
    <property type="project" value="TreeGrafter"/>
</dbReference>
<feature type="region of interest" description="Disordered" evidence="13">
    <location>
        <begin position="2351"/>
        <end position="2383"/>
    </location>
</feature>
<keyword evidence="14" id="KW-0812">Transmembrane</keyword>
<dbReference type="GO" id="GO:0051118">
    <property type="term" value="F:glucan endo-1,3-alpha-glucosidase activity"/>
    <property type="evidence" value="ECO:0007669"/>
    <property type="project" value="InterPro"/>
</dbReference>
<keyword evidence="5" id="KW-0547">Nucleotide-binding</keyword>
<feature type="region of interest" description="Disordered" evidence="13">
    <location>
        <begin position="1495"/>
        <end position="1540"/>
    </location>
</feature>
<evidence type="ECO:0000256" key="11">
    <source>
        <dbReference type="ARBA" id="ARBA00047899"/>
    </source>
</evidence>
<dbReference type="Pfam" id="PF03659">
    <property type="entry name" value="Glyco_hydro_71"/>
    <property type="match status" value="1"/>
</dbReference>
<protein>
    <recommendedName>
        <fullName evidence="1">non-specific serine/threonine protein kinase</fullName>
        <ecNumber evidence="1">2.7.11.1</ecNumber>
    </recommendedName>
</protein>
<evidence type="ECO:0000256" key="10">
    <source>
        <dbReference type="ARBA" id="ARBA00037982"/>
    </source>
</evidence>
<dbReference type="PRINTS" id="PR00723">
    <property type="entry name" value="SUBTILISIN"/>
</dbReference>
<dbReference type="PROSITE" id="PS00138">
    <property type="entry name" value="SUBTILASE_SER"/>
    <property type="match status" value="1"/>
</dbReference>
<dbReference type="InterPro" id="IPR036852">
    <property type="entry name" value="Peptidase_S8/S53_dom_sf"/>
</dbReference>
<dbReference type="Gene3D" id="1.10.510.10">
    <property type="entry name" value="Transferase(Phosphotransferase) domain 1"/>
    <property type="match status" value="1"/>
</dbReference>
<keyword evidence="17" id="KW-1185">Reference proteome</keyword>
<evidence type="ECO:0000256" key="8">
    <source>
        <dbReference type="ARBA" id="ARBA00022825"/>
    </source>
</evidence>
<dbReference type="CDD" id="cd11577">
    <property type="entry name" value="GH71"/>
    <property type="match status" value="1"/>
</dbReference>
<dbReference type="STRING" id="1230097.A0A423XJ04"/>
<feature type="region of interest" description="Disordered" evidence="13">
    <location>
        <begin position="2092"/>
        <end position="2175"/>
    </location>
</feature>
<feature type="transmembrane region" description="Helical" evidence="14">
    <location>
        <begin position="2259"/>
        <end position="2276"/>
    </location>
</feature>
<keyword evidence="8" id="KW-0720">Serine protease</keyword>
<dbReference type="InterPro" id="IPR015500">
    <property type="entry name" value="Peptidase_S8_subtilisin-rel"/>
</dbReference>
<evidence type="ECO:0000256" key="12">
    <source>
        <dbReference type="ARBA" id="ARBA00048679"/>
    </source>
</evidence>
<evidence type="ECO:0000256" key="3">
    <source>
        <dbReference type="ARBA" id="ARBA00022670"/>
    </source>
</evidence>
<feature type="compositionally biased region" description="Basic and acidic residues" evidence="13">
    <location>
        <begin position="2106"/>
        <end position="2116"/>
    </location>
</feature>
<dbReference type="InterPro" id="IPR008271">
    <property type="entry name" value="Ser/Thr_kinase_AS"/>
</dbReference>
<comment type="caution">
    <text evidence="16">The sequence shown here is derived from an EMBL/GenBank/DDBJ whole genome shotgun (WGS) entry which is preliminary data.</text>
</comment>
<feature type="transmembrane region" description="Helical" evidence="14">
    <location>
        <begin position="2393"/>
        <end position="2414"/>
    </location>
</feature>
<dbReference type="FunFam" id="3.30.200.20:FF:000306">
    <property type="entry name" value="IKS protein kinase"/>
    <property type="match status" value="1"/>
</dbReference>
<dbReference type="GO" id="GO:0006508">
    <property type="term" value="P:proteolysis"/>
    <property type="evidence" value="ECO:0007669"/>
    <property type="project" value="UniProtKB-KW"/>
</dbReference>
<dbReference type="PANTHER" id="PTHR11042:SF138">
    <property type="entry name" value="SERINE_THREONINE-PROTEIN KINASE IKS1-RELATED"/>
    <property type="match status" value="1"/>
</dbReference>
<evidence type="ECO:0000256" key="2">
    <source>
        <dbReference type="ARBA" id="ARBA00022527"/>
    </source>
</evidence>
<proteinExistence type="inferred from homology"/>
<dbReference type="Gene3D" id="3.30.200.20">
    <property type="entry name" value="Phosphorylase Kinase, domain 1"/>
    <property type="match status" value="1"/>
</dbReference>
<evidence type="ECO:0000256" key="1">
    <source>
        <dbReference type="ARBA" id="ARBA00012513"/>
    </source>
</evidence>
<dbReference type="InterPro" id="IPR005197">
    <property type="entry name" value="Glyco_hydro_71"/>
</dbReference>
<dbReference type="GO" id="GO:0005634">
    <property type="term" value="C:nucleus"/>
    <property type="evidence" value="ECO:0007669"/>
    <property type="project" value="TreeGrafter"/>
</dbReference>
<dbReference type="SUPFAM" id="SSF52743">
    <property type="entry name" value="Subtilisin-like"/>
    <property type="match status" value="1"/>
</dbReference>
<gene>
    <name evidence="16" type="ORF">VPNG_01984</name>
</gene>
<dbReference type="OrthoDB" id="1046782at2759"/>
<comment type="catalytic activity">
    <reaction evidence="12">
        <text>L-seryl-[protein] + ATP = O-phospho-L-seryl-[protein] + ADP + H(+)</text>
        <dbReference type="Rhea" id="RHEA:17989"/>
        <dbReference type="Rhea" id="RHEA-COMP:9863"/>
        <dbReference type="Rhea" id="RHEA-COMP:11604"/>
        <dbReference type="ChEBI" id="CHEBI:15378"/>
        <dbReference type="ChEBI" id="CHEBI:29999"/>
        <dbReference type="ChEBI" id="CHEBI:30616"/>
        <dbReference type="ChEBI" id="CHEBI:83421"/>
        <dbReference type="ChEBI" id="CHEBI:456216"/>
        <dbReference type="EC" id="2.7.11.1"/>
    </reaction>
</comment>
<keyword evidence="6" id="KW-0418">Kinase</keyword>
<dbReference type="Gene3D" id="3.40.50.200">
    <property type="entry name" value="Peptidase S8/S53 domain"/>
    <property type="match status" value="1"/>
</dbReference>
<sequence length="2485" mass="270671">MLNKVFNEQSFMPKMKPDILLLLLGSITGATAKAVFAHFMVSNFPSWTSSDWQSDIAIAQDAHIDAFALNIANGDPSTSGSLANAFTAAEALGFKLFFSFDYAGNGAWAQSDVVSYISQYSSSSAYYQHNGQPFVSTFEGPDNAADWETIKSETGCFFVPDWSSKGAKVALDLDPGVPDGLFSWAAWPWGDMDINTYNDASYLQYLNQSGTALPYMMPVSPWFYTNLPGYDKNWLWRGDDLWYARWQEVLWVQPDFVEIISWNDYGESHYIGPLHDEGYDAFTVGEGPYNYVLEMPHDGWRTFLPFIIDTYKNGIATVTEEKLTAWYRLTPKGGCDDGDTTGNTVSQLQVEFEPVDVVQDKIFYSALLSSDQSVTVTVGGVELDATWTHTPSDPVGIYHGSVAYGSNTGAVVITIGSMVFEGESITTSCDRTTGQSGLTNWNAWVGSQTGSSVDATPSLKLAEQVCIEGSGATGFSELCEFGCQYGYCPVGACYCTKMGPQADLPSADTDGYGTVGYPADGLSASYSGLCTFSCFYGYCPEKYCDTTEHTLVVPTVSPFLPSACTAGTGDGNLAGLCSYACNYGYCPIHSCECTAEGALNEAPAQTESGGTAATGLDALLYDGLCNFACSRGYCPEGTCVQTDSEEDIVYLGRDVYVSHAAQCTAPCIMVLPPSALGSTTTITIPPYTTSLEVGVPTSSSGGVTVYSISITTITVTPSPVTISEVSFSNVNISSSMSSGFSFQPYLSISVPYIEYPVTIVTSDTTTVTTRNLTLPPWPEITSKATGSKGSSNTLTGTGSAESSALSSTESIKVHTPTGTESTIQEMGSVTKIEADTMTSTTTTQSSTSVVLPVWTTWPPALVKPVTDEVDNIVTVDDEDGRGSKVPCNIWFLDLCTDLIRGWTFIFPPGIIGPGPPPASYFDMAGWDFPDPLPPWPKITVGTDRIPTFSKEPSCETVSASICSTTTSYGFSVSGTVTETTTTNVASTCATVYGCSVSDYEGTTTTAACSTAAARRDVPKTALAFATDVPTITPRQIGKRCEDTKADIIVYPKAHGDADVATISARLESSGLEFKKFRTDKPAVDDDYYTAFFHVTACPESLRLELENMDQVSSAYDYAAYQKRIVQSNLAPVVDKEDTVQRPASLNLTHWLHRKAAISAESFTWALSEISAPSGTDWLKDSNYVREDANSAVGYYYNYHSDASAGEGQYIYILEDGIYSHDEIPKSYETLEISKWGPAHSEDFKHGTLVAACAAGANMGTARAATLILAETGGSKPAEAWQQCNEKYLEAILNVVNDVHANERGGKSVINMSWTIPGNIVPPQFIRVMLDLLKALDKKKVTLVTSAGNYGHSQNCDYDLPQRASFSEGFSDTATFNKMVHAPGDEIIMPDTETGGYGYGFGTSYSAPLVAGLVAYIRGLNSGWAETLQSPAGVRKMLKLLQRTLTIDDSGVVYSATKPQGDVVPFIWNGQDRTESCLIDGLLADADGNPLCPKALRDPTGTPADYTEPKITSATSTKTTSAKATSKPKTTSKPTTTTTASIRMPSRSARWDLINYEKYTNSKGTYKWLGYNDDEGETLSAFLSTDQSCDSPDWSAIQDSDEDYPSNMTISTFFKATDCLFLFEVSTIYEWQGLDNGEILGSIVCDARHHNAVVVRDPSSRRLEIDRALDECPTCHQPLRSSSPEQPYDAGSDSDSYVNPDYFRMLRNRHGFFPDPQPSSPIRRLVHSFDDEEESIPDDVQDAEFVSSAPAPQAGSRIRRDAFQPNYFRSFFVEERELGRGGKGVVLLVRHEIDGCHLGHFACKRVPVGDDHTWLEKVLVEVELLAKLSHPNLVSYRHVWLEDVSLNRFGPSVACAFILQQYCNGGDLLHKVVGKFPEQTTKEQLKAQMRRRSKGQLETPSNLWTAQSQLQLQEIYSYFRDITSGLAYLHAANYIHRDLKPSNCLLHEERGRVTCLISDFGEVQPENVARKSTGSTGTISYCAPEVLRRDATGMYGNFTTKSDIFSLGMILYFMCFGRLPYHSANTIHEELEDVDVLRAEITDWKGFEDERRERPELPGELYTLLKQLLALDPAGRPSANEVLAALKHVTSLEDPRKRATEQTAPPTEREHALHDDDPTQPTLRNRFQKLPTPSAPSHRAPTMSPSHSPDTRRRGISPLHRHLSETPDQEDGEITTPLLMPPPTTFLDGLRLNVYVKLGQLIRTCDDPTSPFFRFALFLLKMMVLARVCWPVGFNMTVGGGLVLAAAVDLTWTLDLKKSFVLFLVHLGLVFIFQARGELCLANYDNIAGGNRVIWLEDKDGGIYYCCGRPIIDADNAWVCPSNQSSFILADSKLMFGAGALENATVTSAASDASSTSTSNTATATATVTSTSNAVTTTTTTSTSDCNKDDGVKIAVGVDVPLGVIALLTVAWAVWERRKRLRAQSTVASDGGNSNQHNQAFNSYYKTVQDQGGQLQAPAQQAQGPVGELHAQTLPAEMETEGNVRS</sequence>
<dbReference type="Pfam" id="PF00069">
    <property type="entry name" value="Pkinase"/>
    <property type="match status" value="1"/>
</dbReference>
<dbReference type="SMART" id="SM00220">
    <property type="entry name" value="S_TKc"/>
    <property type="match status" value="1"/>
</dbReference>
<feature type="compositionally biased region" description="Polar residues" evidence="13">
    <location>
        <begin position="816"/>
        <end position="826"/>
    </location>
</feature>
<dbReference type="InterPro" id="IPR050339">
    <property type="entry name" value="CC_SR_Kinase"/>
</dbReference>
<feature type="region of interest" description="Disordered" evidence="13">
    <location>
        <begin position="1673"/>
        <end position="1693"/>
    </location>
</feature>
<dbReference type="SUPFAM" id="SSF56112">
    <property type="entry name" value="Protein kinase-like (PK-like)"/>
    <property type="match status" value="1"/>
</dbReference>
<evidence type="ECO:0000256" key="14">
    <source>
        <dbReference type="SAM" id="Phobius"/>
    </source>
</evidence>
<name>A0A423XJ04_9PEZI</name>
<evidence type="ECO:0000256" key="4">
    <source>
        <dbReference type="ARBA" id="ARBA00022679"/>
    </source>
</evidence>
<evidence type="ECO:0000256" key="7">
    <source>
        <dbReference type="ARBA" id="ARBA00022801"/>
    </source>
</evidence>
<dbReference type="PROSITE" id="PS00108">
    <property type="entry name" value="PROTEIN_KINASE_ST"/>
    <property type="match status" value="1"/>
</dbReference>
<reference evidence="16 17" key="1">
    <citation type="submission" date="2015-09" db="EMBL/GenBank/DDBJ databases">
        <title>Host preference determinants of Valsa canker pathogens revealed by comparative genomics.</title>
        <authorList>
            <person name="Yin Z."/>
            <person name="Huang L."/>
        </authorList>
    </citation>
    <scope>NUCLEOTIDE SEQUENCE [LARGE SCALE GENOMIC DNA]</scope>
    <source>
        <strain evidence="16 17">SXYLt</strain>
    </source>
</reference>
<keyword evidence="7" id="KW-0378">Hydrolase</keyword>
<feature type="domain" description="Protein kinase" evidence="15">
    <location>
        <begin position="1771"/>
        <end position="2090"/>
    </location>
</feature>
<evidence type="ECO:0000313" key="17">
    <source>
        <dbReference type="Proteomes" id="UP000285146"/>
    </source>
</evidence>